<dbReference type="EMBL" id="GEDG01005648">
    <property type="protein sequence ID" value="JAP32813.1"/>
    <property type="molecule type" value="Transcribed_RNA"/>
</dbReference>
<evidence type="ECO:0000256" key="1">
    <source>
        <dbReference type="SAM" id="Phobius"/>
    </source>
</evidence>
<name>A0A0V0IJQ7_SOLCH</name>
<keyword evidence="1" id="KW-1133">Transmembrane helix</keyword>
<feature type="transmembrane region" description="Helical" evidence="1">
    <location>
        <begin position="55"/>
        <end position="71"/>
    </location>
</feature>
<organism evidence="2">
    <name type="scientific">Solanum chacoense</name>
    <name type="common">Chaco potato</name>
    <dbReference type="NCBI Taxonomy" id="4108"/>
    <lineage>
        <taxon>Eukaryota</taxon>
        <taxon>Viridiplantae</taxon>
        <taxon>Streptophyta</taxon>
        <taxon>Embryophyta</taxon>
        <taxon>Tracheophyta</taxon>
        <taxon>Spermatophyta</taxon>
        <taxon>Magnoliopsida</taxon>
        <taxon>eudicotyledons</taxon>
        <taxon>Gunneridae</taxon>
        <taxon>Pentapetalae</taxon>
        <taxon>asterids</taxon>
        <taxon>lamiids</taxon>
        <taxon>Solanales</taxon>
        <taxon>Solanaceae</taxon>
        <taxon>Solanoideae</taxon>
        <taxon>Solaneae</taxon>
        <taxon>Solanum</taxon>
    </lineage>
</organism>
<protein>
    <submittedName>
        <fullName evidence="2">Putative ovule protein</fullName>
    </submittedName>
</protein>
<dbReference type="AlphaFoldDB" id="A0A0V0IJQ7"/>
<feature type="transmembrane region" description="Helical" evidence="1">
    <location>
        <begin position="31"/>
        <end position="49"/>
    </location>
</feature>
<reference evidence="2" key="1">
    <citation type="submission" date="2015-12" db="EMBL/GenBank/DDBJ databases">
        <title>Gene expression during late stages of embryo sac development: a critical building block for successful pollen-pistil interactions.</title>
        <authorList>
            <person name="Liu Y."/>
            <person name="Joly V."/>
            <person name="Sabar M."/>
            <person name="Matton D.P."/>
        </authorList>
    </citation>
    <scope>NUCLEOTIDE SEQUENCE</scope>
</reference>
<evidence type="ECO:0000313" key="2">
    <source>
        <dbReference type="EMBL" id="JAP32813.1"/>
    </source>
</evidence>
<keyword evidence="1" id="KW-0812">Transmembrane</keyword>
<proteinExistence type="predicted"/>
<keyword evidence="1" id="KW-0472">Membrane</keyword>
<accession>A0A0V0IJQ7</accession>
<sequence length="72" mass="8644">MRRKTYVHRCFFCLRVLVEIMKLVNTGFKCCYIYCPLGVIVHFLLLFRFLVYGNIIWFLAIFILDVCHVAIH</sequence>